<accession>A0ABN9L0Q1</accession>
<dbReference type="SUPFAM" id="SSF143875">
    <property type="entry name" value="ERH-like"/>
    <property type="match status" value="1"/>
</dbReference>
<reference evidence="5" key="1">
    <citation type="submission" date="2023-07" db="EMBL/GenBank/DDBJ databases">
        <authorList>
            <person name="Stuckert A."/>
        </authorList>
    </citation>
    <scope>NUCLEOTIDE SEQUENCE</scope>
</reference>
<dbReference type="PANTHER" id="PTHR12373">
    <property type="entry name" value="ENHANCER OF RUDIMENTARY ERH"/>
    <property type="match status" value="1"/>
</dbReference>
<comment type="similarity">
    <text evidence="2">Belongs to the E(R) family.</text>
</comment>
<dbReference type="PANTHER" id="PTHR12373:SF0">
    <property type="entry name" value="ENHANCER OF RUDIMENTARY HOMOLOG"/>
    <property type="match status" value="1"/>
</dbReference>
<dbReference type="Pfam" id="PF01133">
    <property type="entry name" value="ER"/>
    <property type="match status" value="1"/>
</dbReference>
<evidence type="ECO:0000313" key="6">
    <source>
        <dbReference type="Proteomes" id="UP001176940"/>
    </source>
</evidence>
<gene>
    <name evidence="5" type="ORF">RIMI_LOCUS3452425</name>
</gene>
<dbReference type="InterPro" id="IPR035912">
    <property type="entry name" value="EHR_sf"/>
</dbReference>
<name>A0ABN9L0Q1_9NEOB</name>
<comment type="function">
    <text evidence="1">May have a role in the cell cycle.</text>
</comment>
<organism evidence="5 6">
    <name type="scientific">Ranitomeya imitator</name>
    <name type="common">mimic poison frog</name>
    <dbReference type="NCBI Taxonomy" id="111125"/>
    <lineage>
        <taxon>Eukaryota</taxon>
        <taxon>Metazoa</taxon>
        <taxon>Chordata</taxon>
        <taxon>Craniata</taxon>
        <taxon>Vertebrata</taxon>
        <taxon>Euteleostomi</taxon>
        <taxon>Amphibia</taxon>
        <taxon>Batrachia</taxon>
        <taxon>Anura</taxon>
        <taxon>Neobatrachia</taxon>
        <taxon>Hyloidea</taxon>
        <taxon>Dendrobatidae</taxon>
        <taxon>Dendrobatinae</taxon>
        <taxon>Ranitomeya</taxon>
    </lineage>
</organism>
<evidence type="ECO:0000256" key="4">
    <source>
        <dbReference type="SAM" id="MobiDB-lite"/>
    </source>
</evidence>
<evidence type="ECO:0000256" key="2">
    <source>
        <dbReference type="ARBA" id="ARBA00007491"/>
    </source>
</evidence>
<evidence type="ECO:0000313" key="5">
    <source>
        <dbReference type="EMBL" id="CAJ0928460.1"/>
    </source>
</evidence>
<keyword evidence="6" id="KW-1185">Reference proteome</keyword>
<evidence type="ECO:0000256" key="1">
    <source>
        <dbReference type="ARBA" id="ARBA00003742"/>
    </source>
</evidence>
<dbReference type="Proteomes" id="UP001176940">
    <property type="component" value="Unassembled WGS sequence"/>
</dbReference>
<dbReference type="Gene3D" id="3.30.2260.10">
    <property type="entry name" value="Enhancer of rudimentary"/>
    <property type="match status" value="1"/>
</dbReference>
<dbReference type="EMBL" id="CAUEEQ010005191">
    <property type="protein sequence ID" value="CAJ0928460.1"/>
    <property type="molecule type" value="Genomic_DNA"/>
</dbReference>
<feature type="region of interest" description="Disordered" evidence="4">
    <location>
        <begin position="180"/>
        <end position="222"/>
    </location>
</feature>
<protein>
    <recommendedName>
        <fullName evidence="3">Enhancer of rudimentary homolog</fullName>
    </recommendedName>
</protein>
<sequence length="461" mass="51275">MSHTILLVQPTKRPEGRTYADYESVNECMEGVCKMYEEHLKRMNPNSPSITYDISQLFDFIDDLADLSCLVYRADTQTYQPYNKDWIKEKIYVLLRRQAQQAGNTPLPSCAFPRYPSNEGSSSNSLLNSSGVAQEMCLAMGIRVGLGCLTWASSECDSTSAARACLRVVTGYVSARGATEKTDNIAPSNFPARRLQANPPSSRPQQGHPRLPSSGESLVKSKIPESTTSLLQSLSCGSRPPAEVLPDSGVELDLAEEDPLFLESDYFHHKFCKNPGSGSQAEGETAELEMEDLSFQVYREPQEPLMILINGYMLGKAYCTGAKRNISDQGRDVDVDDARGIIHEVGRQKTADGRKQGLQWNGSQADKYSYQWRLLLLLLVEAGDELKSRRCLGIYTPAKGNLALRRRVLRRTENELQSNISASMQPAGEFQKTKVIHDISLGGRDAFDRGALNCRFGKQYE</sequence>
<comment type="caution">
    <text evidence="5">The sequence shown here is derived from an EMBL/GenBank/DDBJ whole genome shotgun (WGS) entry which is preliminary data.</text>
</comment>
<evidence type="ECO:0000256" key="3">
    <source>
        <dbReference type="ARBA" id="ARBA00014423"/>
    </source>
</evidence>
<dbReference type="InterPro" id="IPR000781">
    <property type="entry name" value="ERH"/>
</dbReference>
<proteinExistence type="inferred from homology"/>
<dbReference type="PROSITE" id="PS01290">
    <property type="entry name" value="ER"/>
    <property type="match status" value="1"/>
</dbReference>